<gene>
    <name evidence="5" type="ORF">BWK62_03115</name>
</gene>
<evidence type="ECO:0000313" key="6">
    <source>
        <dbReference type="Proteomes" id="UP000198034"/>
    </source>
</evidence>
<dbReference type="SUPFAM" id="SSF50939">
    <property type="entry name" value="Sialidases"/>
    <property type="match status" value="1"/>
</dbReference>
<feature type="domain" description="Secretion system C-terminal sorting" evidence="4">
    <location>
        <begin position="1033"/>
        <end position="1106"/>
    </location>
</feature>
<dbReference type="InterPro" id="IPR003137">
    <property type="entry name" value="PA_domain"/>
</dbReference>
<dbReference type="PANTHER" id="PTHR22702:SF1">
    <property type="entry name" value="PROTEASE-ASSOCIATED DOMAIN-CONTAINING PROTEIN 1"/>
    <property type="match status" value="1"/>
</dbReference>
<evidence type="ECO:0000256" key="1">
    <source>
        <dbReference type="ARBA" id="ARBA00022729"/>
    </source>
</evidence>
<dbReference type="Gene3D" id="3.50.30.30">
    <property type="match status" value="1"/>
</dbReference>
<accession>A0A246GEZ1</accession>
<dbReference type="SUPFAM" id="SSF52025">
    <property type="entry name" value="PA domain"/>
    <property type="match status" value="1"/>
</dbReference>
<keyword evidence="2" id="KW-0325">Glycoprotein</keyword>
<dbReference type="Proteomes" id="UP000198034">
    <property type="component" value="Unassembled WGS sequence"/>
</dbReference>
<comment type="caution">
    <text evidence="5">The sequence shown here is derived from an EMBL/GenBank/DDBJ whole genome shotgun (WGS) entry which is preliminary data.</text>
</comment>
<dbReference type="InterPro" id="IPR015943">
    <property type="entry name" value="WD40/YVTN_repeat-like_dom_sf"/>
</dbReference>
<feature type="domain" description="PA" evidence="3">
    <location>
        <begin position="281"/>
        <end position="371"/>
    </location>
</feature>
<proteinExistence type="predicted"/>
<dbReference type="Pfam" id="PF18962">
    <property type="entry name" value="Por_Secre_tail"/>
    <property type="match status" value="1"/>
</dbReference>
<evidence type="ECO:0008006" key="7">
    <source>
        <dbReference type="Google" id="ProtNLM"/>
    </source>
</evidence>
<sequence length="1107" mass="118233">MKKRILPSFFLLFGVAVGYSQHSNDVSTLKETQANKKLSKKEAKILRKKHEHFLANNKINKSFFLSKQQRKEEGLPPNKYNEQEWLLTMNPNLGRPTNENIEVIRKDLEKARQQAIAQRIPGDATTNNWTERGPNNVGGRTRAIIFDPGDASGNTVVAGGVSGGLWKNTNISSSTSSWTKIDTFPEHVNVQNIAIDPNNSNTWYVGTGESYVFGDVNGNGIWKTTDRGATWTRVYGGGAVSSTVRNLQNLEIIAPSAAATIRTYSTGSATWPGGAINNSFTAPIVLMDDGVAPTDDACTATTQNYAGKIVLIRRGTCSFESKAVIAQNAGAIGVIIMNNAAGGAVFNMSEDAAVTGTIPSIMISKEDGDLLIANLANLTGTMKPSGPLEFSGLEVSGVQFVNDIVVKNNGGISEIYAAMGDGQYSDSRNGTLFDASNFGLYKSINGGSTWTKLSLPTSTAGHPTCPNDIELGTDGDIWVSSTDSWTYGDGGGRVFQSTDNGTTFNLRHTVVAEGGGKRVEIEASNTTPDKIYVLSQLKDNPSTTTQVEVQLALTTNGFSTAPTILSLPAGNETRETTYGFTGQQAFYDMMIESDPVDDKILYVGGIDLYRTANATGPSVTWNAISNWTTNVHSDQHAMVFKPGNSSVALFGNDGGVYYTSNVASTTTPATTRNTGFNVTQFVGVAVMPNGVTGAAGDFFVAGAQDNGTQYYSGSSTAANSTLGASAGVNNTFRVQGGDGGKPLFDQGSDKYYITNYVNNDSMILRNVGSTTTKTLSDNTTGAGLFYPAMTLDSTNDIAYSDFTLNGTYQVRRYSNIKGNTQVARTNLSNALLTSYATALATGKGTPTTLYIGTMNGKLLKVTGANGSASVWSNISGASFVGSVSDIEFGANDNQIFLTMHNYGLNNIWYTPNGGANWYQLDGNLPDLPVKAILQNPLNAAEIMIGTDLGVWYANNFSNTATTDQALIWKQAYNGMRNVKVTDLDLQANSPTAPNTYKVYAATYGRGVFSGSLTAAAGAKTSESIVEKTNTIKVYPTVSEGNIKLTSSNNYGNTKIEVFDITGKMVLENLTIVNNNTSELDLSNLAPGNYILKMSGDNFEETEKIIIE</sequence>
<dbReference type="AlphaFoldDB" id="A0A246GEZ1"/>
<dbReference type="CDD" id="cd04818">
    <property type="entry name" value="PA_subtilisin_1"/>
    <property type="match status" value="1"/>
</dbReference>
<evidence type="ECO:0000313" key="5">
    <source>
        <dbReference type="EMBL" id="OWP79301.1"/>
    </source>
</evidence>
<evidence type="ECO:0000259" key="3">
    <source>
        <dbReference type="Pfam" id="PF02225"/>
    </source>
</evidence>
<dbReference type="SUPFAM" id="SSF110296">
    <property type="entry name" value="Oligoxyloglucan reducing end-specific cellobiohydrolase"/>
    <property type="match status" value="1"/>
</dbReference>
<dbReference type="Pfam" id="PF02225">
    <property type="entry name" value="PA"/>
    <property type="match status" value="1"/>
</dbReference>
<dbReference type="CDD" id="cd15482">
    <property type="entry name" value="Sialidase_non-viral"/>
    <property type="match status" value="1"/>
</dbReference>
<evidence type="ECO:0000256" key="2">
    <source>
        <dbReference type="ARBA" id="ARBA00023180"/>
    </source>
</evidence>
<evidence type="ECO:0000259" key="4">
    <source>
        <dbReference type="Pfam" id="PF18962"/>
    </source>
</evidence>
<dbReference type="NCBIfam" id="TIGR04183">
    <property type="entry name" value="Por_Secre_tail"/>
    <property type="match status" value="1"/>
</dbReference>
<dbReference type="PANTHER" id="PTHR22702">
    <property type="entry name" value="PROTEASE-ASSOCIATED DOMAIN-CONTAINING PROTEIN"/>
    <property type="match status" value="1"/>
</dbReference>
<protein>
    <recommendedName>
        <fullName evidence="7">T9SS type A sorting domain-containing protein</fullName>
    </recommendedName>
</protein>
<keyword evidence="1" id="KW-0732">Signal</keyword>
<dbReference type="Gene3D" id="2.130.10.10">
    <property type="entry name" value="YVTN repeat-like/Quinoprotein amine dehydrogenase"/>
    <property type="match status" value="2"/>
</dbReference>
<reference evidence="5 6" key="1">
    <citation type="journal article" date="2017" name="Infect. Genet. Evol.">
        <title>Comparative genome analysis of fish pathogen Flavobacterium columnare reveals extensive sequence diversity within the species.</title>
        <authorList>
            <person name="Kayansamruaj P."/>
            <person name="Dong H.T."/>
            <person name="Hirono I."/>
            <person name="Kondo H."/>
            <person name="Senapin S."/>
            <person name="Rodkhum C."/>
        </authorList>
    </citation>
    <scope>NUCLEOTIDE SEQUENCE [LARGE SCALE GENOMIC DNA]</scope>
    <source>
        <strain evidence="5 6">1214</strain>
    </source>
</reference>
<dbReference type="InterPro" id="IPR026444">
    <property type="entry name" value="Secre_tail"/>
</dbReference>
<dbReference type="InterPro" id="IPR046450">
    <property type="entry name" value="PA_dom_sf"/>
</dbReference>
<name>A0A246GEZ1_9FLAO</name>
<organism evidence="5 6">
    <name type="scientific">Flavobacterium columnare</name>
    <dbReference type="NCBI Taxonomy" id="996"/>
    <lineage>
        <taxon>Bacteria</taxon>
        <taxon>Pseudomonadati</taxon>
        <taxon>Bacteroidota</taxon>
        <taxon>Flavobacteriia</taxon>
        <taxon>Flavobacteriales</taxon>
        <taxon>Flavobacteriaceae</taxon>
        <taxon>Flavobacterium</taxon>
    </lineage>
</organism>
<dbReference type="InterPro" id="IPR036278">
    <property type="entry name" value="Sialidase_sf"/>
</dbReference>
<dbReference type="EMBL" id="MTCY01000005">
    <property type="protein sequence ID" value="OWP79301.1"/>
    <property type="molecule type" value="Genomic_DNA"/>
</dbReference>